<reference evidence="3" key="1">
    <citation type="journal article" date="2022" name="Int. J. Mol. Sci.">
        <title>Draft Genome of Tanacetum Coccineum: Genomic Comparison of Closely Related Tanacetum-Family Plants.</title>
        <authorList>
            <person name="Yamashiro T."/>
            <person name="Shiraishi A."/>
            <person name="Nakayama K."/>
            <person name="Satake H."/>
        </authorList>
    </citation>
    <scope>NUCLEOTIDE SEQUENCE</scope>
</reference>
<dbReference type="Proteomes" id="UP001151760">
    <property type="component" value="Unassembled WGS sequence"/>
</dbReference>
<comment type="caution">
    <text evidence="3">The sequence shown here is derived from an EMBL/GenBank/DDBJ whole genome shotgun (WGS) entry which is preliminary data.</text>
</comment>
<keyword evidence="2" id="KW-0472">Membrane</keyword>
<keyword evidence="2" id="KW-1133">Transmembrane helix</keyword>
<sequence length="386" mass="44102">MDSFQGLIKKSSFRNPETLLNIENACATIEKLAQYEDEGWNDPVIPDEVSLDYENPNIELLLGVMEYKVDALMKDVISLMGRSEGIFRMTTSEMYQLPPVPSSLEEFEHTHEEQSSSIDNDEKRPRSTTIEGSLRFKSRSAERKGPKALGYSENGVHQTAEGTDLLNSWQQSRDRATLSGLSRAETVKENLMLLEILAKIGERESFNGAEHKVPKGCEGQELDLWRDVCTRIARSFRVLTGEMTGALSVEPPPHVFKKKSLIAMGVIMELHNGGCCCTIKREAEDEDELTDEEGDEGGWWLRRHVQSMSQGDWRLYLMRRSLEVLRKFHWMILGGRFNQLSHVSSPLLSKPGEYWFLLLVFFSLYSFIWVLLKNIEDNVQLKCTVK</sequence>
<protein>
    <submittedName>
        <fullName evidence="3">Uncharacterized protein</fullName>
    </submittedName>
</protein>
<proteinExistence type="predicted"/>
<name>A0ABQ4ZEB9_9ASTR</name>
<evidence type="ECO:0000313" key="4">
    <source>
        <dbReference type="Proteomes" id="UP001151760"/>
    </source>
</evidence>
<evidence type="ECO:0000256" key="2">
    <source>
        <dbReference type="SAM" id="Phobius"/>
    </source>
</evidence>
<organism evidence="3 4">
    <name type="scientific">Tanacetum coccineum</name>
    <dbReference type="NCBI Taxonomy" id="301880"/>
    <lineage>
        <taxon>Eukaryota</taxon>
        <taxon>Viridiplantae</taxon>
        <taxon>Streptophyta</taxon>
        <taxon>Embryophyta</taxon>
        <taxon>Tracheophyta</taxon>
        <taxon>Spermatophyta</taxon>
        <taxon>Magnoliopsida</taxon>
        <taxon>eudicotyledons</taxon>
        <taxon>Gunneridae</taxon>
        <taxon>Pentapetalae</taxon>
        <taxon>asterids</taxon>
        <taxon>campanulids</taxon>
        <taxon>Asterales</taxon>
        <taxon>Asteraceae</taxon>
        <taxon>Asteroideae</taxon>
        <taxon>Anthemideae</taxon>
        <taxon>Anthemidinae</taxon>
        <taxon>Tanacetum</taxon>
    </lineage>
</organism>
<keyword evidence="2" id="KW-0812">Transmembrane</keyword>
<reference evidence="3" key="2">
    <citation type="submission" date="2022-01" db="EMBL/GenBank/DDBJ databases">
        <authorList>
            <person name="Yamashiro T."/>
            <person name="Shiraishi A."/>
            <person name="Satake H."/>
            <person name="Nakayama K."/>
        </authorList>
    </citation>
    <scope>NUCLEOTIDE SEQUENCE</scope>
</reference>
<gene>
    <name evidence="3" type="ORF">Tco_0770252</name>
</gene>
<feature type="transmembrane region" description="Helical" evidence="2">
    <location>
        <begin position="354"/>
        <end position="372"/>
    </location>
</feature>
<evidence type="ECO:0000313" key="3">
    <source>
        <dbReference type="EMBL" id="GJS87616.1"/>
    </source>
</evidence>
<evidence type="ECO:0000256" key="1">
    <source>
        <dbReference type="SAM" id="MobiDB-lite"/>
    </source>
</evidence>
<feature type="compositionally biased region" description="Basic and acidic residues" evidence="1">
    <location>
        <begin position="106"/>
        <end position="125"/>
    </location>
</feature>
<accession>A0ABQ4ZEB9</accession>
<dbReference type="EMBL" id="BQNB010011212">
    <property type="protein sequence ID" value="GJS87616.1"/>
    <property type="molecule type" value="Genomic_DNA"/>
</dbReference>
<keyword evidence="4" id="KW-1185">Reference proteome</keyword>
<feature type="region of interest" description="Disordered" evidence="1">
    <location>
        <begin position="102"/>
        <end position="156"/>
    </location>
</feature>